<evidence type="ECO:0000256" key="3">
    <source>
        <dbReference type="SAM" id="SignalP"/>
    </source>
</evidence>
<comment type="caution">
    <text evidence="5">The sequence shown here is derived from an EMBL/GenBank/DDBJ whole genome shotgun (WGS) entry which is preliminary data.</text>
</comment>
<feature type="transmembrane region" description="Helical" evidence="2">
    <location>
        <begin position="1025"/>
        <end position="1044"/>
    </location>
</feature>
<gene>
    <name evidence="5" type="ORF">AcdelDRAFT_1497</name>
</gene>
<feature type="transmembrane region" description="Helical" evidence="2">
    <location>
        <begin position="1050"/>
        <end position="1070"/>
    </location>
</feature>
<keyword evidence="6" id="KW-1185">Reference proteome</keyword>
<dbReference type="PATRIC" id="fig|573060.9.peg.3652"/>
<dbReference type="AlphaFoldDB" id="C5T3M9"/>
<keyword evidence="2" id="KW-1133">Transmembrane helix</keyword>
<evidence type="ECO:0000256" key="1">
    <source>
        <dbReference type="SAM" id="Coils"/>
    </source>
</evidence>
<protein>
    <submittedName>
        <fullName evidence="5">Transglutaminase domain protein</fullName>
    </submittedName>
</protein>
<reference evidence="5 6" key="1">
    <citation type="submission" date="2009-05" db="EMBL/GenBank/DDBJ databases">
        <title>The draft genome of Acidovorax delafieldii 2AN.</title>
        <authorList>
            <consortium name="US DOE Joint Genome Institute (JGI-PGF)"/>
            <person name="Lucas S."/>
            <person name="Copeland A."/>
            <person name="Lapidus A."/>
            <person name="Glavina del Rio T."/>
            <person name="Tice H."/>
            <person name="Bruce D."/>
            <person name="Goodwin L."/>
            <person name="Pitluck S."/>
            <person name="Larimer F."/>
            <person name="Land M.L."/>
            <person name="Hauser L."/>
            <person name="Shelobolina E.S."/>
            <person name="Picardal F."/>
            <person name="Roden E."/>
            <person name="Emerson D."/>
        </authorList>
    </citation>
    <scope>NUCLEOTIDE SEQUENCE [LARGE SCALE GENOMIC DNA]</scope>
    <source>
        <strain evidence="5 6">2AN</strain>
    </source>
</reference>
<organism evidence="5 6">
    <name type="scientific">Acidovorax delafieldii 2AN</name>
    <dbReference type="NCBI Taxonomy" id="573060"/>
    <lineage>
        <taxon>Bacteria</taxon>
        <taxon>Pseudomonadati</taxon>
        <taxon>Pseudomonadota</taxon>
        <taxon>Betaproteobacteria</taxon>
        <taxon>Burkholderiales</taxon>
        <taxon>Comamonadaceae</taxon>
        <taxon>Acidovorax</taxon>
    </lineage>
</organism>
<evidence type="ECO:0000256" key="2">
    <source>
        <dbReference type="SAM" id="Phobius"/>
    </source>
</evidence>
<keyword evidence="1" id="KW-0175">Coiled coil</keyword>
<name>C5T3M9_ACIDE</name>
<keyword evidence="3" id="KW-0732">Signal</keyword>
<feature type="domain" description="Transglutaminase-like" evidence="4">
    <location>
        <begin position="304"/>
        <end position="462"/>
    </location>
</feature>
<feature type="signal peptide" evidence="3">
    <location>
        <begin position="1"/>
        <end position="45"/>
    </location>
</feature>
<evidence type="ECO:0000313" key="6">
    <source>
        <dbReference type="Proteomes" id="UP000003856"/>
    </source>
</evidence>
<dbReference type="InterPro" id="IPR002931">
    <property type="entry name" value="Transglutaminase-like"/>
</dbReference>
<dbReference type="SUPFAM" id="SSF54001">
    <property type="entry name" value="Cysteine proteinases"/>
    <property type="match status" value="1"/>
</dbReference>
<dbReference type="InterPro" id="IPR038765">
    <property type="entry name" value="Papain-like_cys_pep_sf"/>
</dbReference>
<dbReference type="Gene3D" id="3.10.620.30">
    <property type="match status" value="1"/>
</dbReference>
<feature type="transmembrane region" description="Helical" evidence="2">
    <location>
        <begin position="991"/>
        <end position="1013"/>
    </location>
</feature>
<dbReference type="Proteomes" id="UP000003856">
    <property type="component" value="Unassembled WGS sequence"/>
</dbReference>
<evidence type="ECO:0000259" key="4">
    <source>
        <dbReference type="Pfam" id="PF01841"/>
    </source>
</evidence>
<evidence type="ECO:0000313" key="5">
    <source>
        <dbReference type="EMBL" id="EER60920.1"/>
    </source>
</evidence>
<dbReference type="Pfam" id="PF01841">
    <property type="entry name" value="Transglut_core"/>
    <property type="match status" value="1"/>
</dbReference>
<keyword evidence="2" id="KW-0812">Transmembrane</keyword>
<accession>C5T3M9</accession>
<feature type="chain" id="PRO_5002957510" evidence="3">
    <location>
        <begin position="46"/>
        <end position="1149"/>
    </location>
</feature>
<proteinExistence type="predicted"/>
<sequence>MIRASSSMTAAHNTQTAWHPWLRPTARILMGAQLALALQPLSALAQEPGAAPVSAAAQAQVQRLAQWQQRMEAVKIEQARAAQPAGAIATERTSRNLTRVHELLKGIKARTERPMVVNKARSIGGAQAAKAAANPEQANQADQAQISELLTAIDADTDAVLADFAALRGQLHTQQVSHEILARHDQAQAELDKRANELRDLIRQWRQAPGTATLAALDAYFERYPAVRASTPVNPAKLPWSNPTPNQRPPAETKVGWLQNLHKGQEVKLAQAGGGTGGIQFNIPPEPGQAPTAADLAETPEVTLTAAIRAKAQELGNNPVAIHNWVRNTIEWTPTWGAIQGAQDTLDKQRGNAVDIASLQIALLRAAGIPARYQFGTVDMTAAQAMNWVGNAANPQAALQLMNQGGIAARGIAQGGAILAIRFEHAWVQAYVNWAPSRGANNATPTQHVNPSGPLNAWVALDASVKQYSYASGMNLQTAVSLDAQALLSAAQSGATVNEQEGWVENLNQAAIQSQLTSYQSRLKTYIDTQKPNATVGDVIGKKIIPQTVHSVLAGMTPLATIQLGQQAAAVPTSLQHQFSYTLSDSWGNELLSYTTPTSTLVGKRLTLNYVPADKATADLLASYLPKPNADGSPIRPDQLPTSLPGYLIKLKPQITLDGQVVAQSSTTVTMGTDLQGQGGFTQLHNPKQWDLTPDASHTAGQATAIGISAGGISAKQLDTLKTRLENTKTQLQANNLQNLTGEQIYGDLLTAVIWSWFAEAENHNRLSQNQAHIIESPGLSYGLFHSVANPITSWGVVRKVTFPGVNIDIGHLRNITWAKDNDDKKWVAYNRLRGQYMSALEHAVPERFFNDPDQCNLQGTTTPSVGLPKCPQGISAVKALGIAAAQGQKIYTITQKVYNDNPGIVNTALSVHSYETQSRVQQSLDAGYEVTIIERPITESGWTGAGYIQIDPATGAGAYTIEGGGNGGSLGDSVAASVMNIIQVNVRPPVLVAATAAVTMSVTAVSFTSMWISNVVECHKSEIMTFMALILIAIAAAYLVSSIPGGREAVGSAVVIMISALAPSTVNAAQNKGCQLSCSKANGFHFSNATPLKITDVEQFKIDEGFGPPTSPFDVCACEDGSLVIYSVGQCGRISWNNLPHITGYRWK</sequence>
<keyword evidence="2" id="KW-0472">Membrane</keyword>
<dbReference type="EMBL" id="ACQT01000033">
    <property type="protein sequence ID" value="EER60920.1"/>
    <property type="molecule type" value="Genomic_DNA"/>
</dbReference>
<feature type="coiled-coil region" evidence="1">
    <location>
        <begin position="181"/>
        <end position="208"/>
    </location>
</feature>